<comment type="caution">
    <text evidence="3">The sequence shown here is derived from an EMBL/GenBank/DDBJ whole genome shotgun (WGS) entry which is preliminary data.</text>
</comment>
<gene>
    <name evidence="3" type="primary">bacP</name>
    <name evidence="3" type="ORF">HNV28_01520</name>
</gene>
<dbReference type="PRINTS" id="PR01217">
    <property type="entry name" value="PRICHEXTENSN"/>
</dbReference>
<dbReference type="Pfam" id="PF04519">
    <property type="entry name" value="Bactofilin"/>
    <property type="match status" value="1"/>
</dbReference>
<feature type="compositionally biased region" description="Basic residues" evidence="2">
    <location>
        <begin position="238"/>
        <end position="249"/>
    </location>
</feature>
<dbReference type="RefSeq" id="WP_171439595.1">
    <property type="nucleotide sequence ID" value="NZ_JABFNS010000060.1"/>
</dbReference>
<feature type="compositionally biased region" description="Pro residues" evidence="2">
    <location>
        <begin position="151"/>
        <end position="182"/>
    </location>
</feature>
<comment type="similarity">
    <text evidence="1">Belongs to the bactofilin family.</text>
</comment>
<feature type="region of interest" description="Disordered" evidence="2">
    <location>
        <begin position="116"/>
        <end position="249"/>
    </location>
</feature>
<evidence type="ECO:0000256" key="1">
    <source>
        <dbReference type="ARBA" id="ARBA00044755"/>
    </source>
</evidence>
<reference evidence="3 4" key="1">
    <citation type="submission" date="2020-05" db="EMBL/GenBank/DDBJ databases">
        <authorList>
            <person name="Whitworth D."/>
        </authorList>
    </citation>
    <scope>NUCLEOTIDE SEQUENCE [LARGE SCALE GENOMIC DNA]</scope>
    <source>
        <strain evidence="3 4">AM005</strain>
    </source>
</reference>
<proteinExistence type="inferred from homology"/>
<sequence length="249" mass="25655">MATAKELSASSNVDNTVVGPSILISGRLTGDEDLTVRGRVEGELTLSRTLIVEPSGVVKANVAVKNAIVSGVVVGNINATESVELTREGRMVGDIRAPRVIIVDGASFRGRVDMGDVEPGRLPAERPAVVRPTAVTRPTATPARPALPSARPMPPPPPSRPTPPPPPSRPTPPPPPARPSAPPAVSRPSAPITRPGLGGLGSKPLPPPPPTRVERAEPQAEQAGSAEPPTPVLVGAGAKKKVVVKKKTR</sequence>
<feature type="compositionally biased region" description="Low complexity" evidence="2">
    <location>
        <begin position="126"/>
        <end position="150"/>
    </location>
</feature>
<organism evidence="3 4">
    <name type="scientific">Myxococcus xanthus</name>
    <dbReference type="NCBI Taxonomy" id="34"/>
    <lineage>
        <taxon>Bacteria</taxon>
        <taxon>Pseudomonadati</taxon>
        <taxon>Myxococcota</taxon>
        <taxon>Myxococcia</taxon>
        <taxon>Myxococcales</taxon>
        <taxon>Cystobacterineae</taxon>
        <taxon>Myxococcaceae</taxon>
        <taxon>Myxococcus</taxon>
    </lineage>
</organism>
<dbReference type="PANTHER" id="PTHR35024:SF4">
    <property type="entry name" value="POLYMER-FORMING CYTOSKELETAL PROTEIN"/>
    <property type="match status" value="1"/>
</dbReference>
<evidence type="ECO:0000313" key="4">
    <source>
        <dbReference type="Proteomes" id="UP000533080"/>
    </source>
</evidence>
<dbReference type="AlphaFoldDB" id="A0A7Y4MNQ9"/>
<evidence type="ECO:0000313" key="3">
    <source>
        <dbReference type="EMBL" id="NOJ77051.1"/>
    </source>
</evidence>
<name>A0A7Y4MNQ9_MYXXA</name>
<accession>A0A7Y4MNQ9</accession>
<evidence type="ECO:0000256" key="2">
    <source>
        <dbReference type="SAM" id="MobiDB-lite"/>
    </source>
</evidence>
<dbReference type="InterPro" id="IPR007607">
    <property type="entry name" value="BacA/B"/>
</dbReference>
<dbReference type="Proteomes" id="UP000533080">
    <property type="component" value="Unassembled WGS sequence"/>
</dbReference>
<protein>
    <submittedName>
        <fullName evidence="3">Bactofilin BacP</fullName>
    </submittedName>
</protein>
<dbReference type="EMBL" id="JABFNT010000004">
    <property type="protein sequence ID" value="NOJ77051.1"/>
    <property type="molecule type" value="Genomic_DNA"/>
</dbReference>
<dbReference type="PANTHER" id="PTHR35024">
    <property type="entry name" value="HYPOTHETICAL CYTOSOLIC PROTEIN"/>
    <property type="match status" value="1"/>
</dbReference>